<keyword evidence="4" id="KW-0732">Signal</keyword>
<keyword evidence="8" id="KW-1185">Reference proteome</keyword>
<dbReference type="FunFam" id="2.40.30.170:FF:000010">
    <property type="entry name" value="Efflux RND transporter periplasmic adaptor subunit"/>
    <property type="match status" value="1"/>
</dbReference>
<dbReference type="InterPro" id="IPR058792">
    <property type="entry name" value="Beta-barrel_RND_2"/>
</dbReference>
<name>A0A1H1ZW43_9BRAD</name>
<dbReference type="Proteomes" id="UP000243904">
    <property type="component" value="Chromosome I"/>
</dbReference>
<dbReference type="InterPro" id="IPR058625">
    <property type="entry name" value="MdtA-like_BSH"/>
</dbReference>
<dbReference type="InterPro" id="IPR050465">
    <property type="entry name" value="UPF0194_transport"/>
</dbReference>
<dbReference type="Pfam" id="PF25954">
    <property type="entry name" value="Beta-barrel_RND_2"/>
    <property type="match status" value="1"/>
</dbReference>
<dbReference type="NCBIfam" id="TIGR01730">
    <property type="entry name" value="RND_mfp"/>
    <property type="match status" value="1"/>
</dbReference>
<comment type="similarity">
    <text evidence="2">Belongs to the membrane fusion protein (MFP) (TC 8.A.1) family.</text>
</comment>
<dbReference type="EMBL" id="LT629750">
    <property type="protein sequence ID" value="SDT37948.1"/>
    <property type="molecule type" value="Genomic_DNA"/>
</dbReference>
<reference evidence="8" key="1">
    <citation type="submission" date="2016-10" db="EMBL/GenBank/DDBJ databases">
        <authorList>
            <person name="Varghese N."/>
            <person name="Submissions S."/>
        </authorList>
    </citation>
    <scope>NUCLEOTIDE SEQUENCE [LARGE SCALE GENOMIC DNA]</scope>
    <source>
        <strain evidence="8">GAS369</strain>
    </source>
</reference>
<feature type="domain" description="CusB-like beta-barrel" evidence="6">
    <location>
        <begin position="291"/>
        <end position="366"/>
    </location>
</feature>
<dbReference type="PANTHER" id="PTHR32347:SF14">
    <property type="entry name" value="EFFLUX SYSTEM COMPONENT YKNX-RELATED"/>
    <property type="match status" value="1"/>
</dbReference>
<dbReference type="InterPro" id="IPR006143">
    <property type="entry name" value="RND_pump_MFP"/>
</dbReference>
<gene>
    <name evidence="7" type="ORF">SAMN05444158_5714</name>
</gene>
<evidence type="ECO:0000256" key="2">
    <source>
        <dbReference type="ARBA" id="ARBA00009477"/>
    </source>
</evidence>
<feature type="signal peptide" evidence="4">
    <location>
        <begin position="1"/>
        <end position="18"/>
    </location>
</feature>
<accession>A0A1H1ZW43</accession>
<dbReference type="SUPFAM" id="SSF111369">
    <property type="entry name" value="HlyD-like secretion proteins"/>
    <property type="match status" value="2"/>
</dbReference>
<organism evidence="7 8">
    <name type="scientific">Bradyrhizobium canariense</name>
    <dbReference type="NCBI Taxonomy" id="255045"/>
    <lineage>
        <taxon>Bacteria</taxon>
        <taxon>Pseudomonadati</taxon>
        <taxon>Pseudomonadota</taxon>
        <taxon>Alphaproteobacteria</taxon>
        <taxon>Hyphomicrobiales</taxon>
        <taxon>Nitrobacteraceae</taxon>
        <taxon>Bradyrhizobium</taxon>
    </lineage>
</organism>
<evidence type="ECO:0000313" key="8">
    <source>
        <dbReference type="Proteomes" id="UP000243904"/>
    </source>
</evidence>
<evidence type="ECO:0000259" key="5">
    <source>
        <dbReference type="Pfam" id="PF25917"/>
    </source>
</evidence>
<dbReference type="Gene3D" id="2.40.30.170">
    <property type="match status" value="1"/>
</dbReference>
<evidence type="ECO:0000259" key="6">
    <source>
        <dbReference type="Pfam" id="PF25954"/>
    </source>
</evidence>
<evidence type="ECO:0000313" key="7">
    <source>
        <dbReference type="EMBL" id="SDT37948.1"/>
    </source>
</evidence>
<dbReference type="GO" id="GO:0030313">
    <property type="term" value="C:cell envelope"/>
    <property type="evidence" value="ECO:0007669"/>
    <property type="project" value="UniProtKB-SubCell"/>
</dbReference>
<evidence type="ECO:0000256" key="4">
    <source>
        <dbReference type="SAM" id="SignalP"/>
    </source>
</evidence>
<protein>
    <submittedName>
        <fullName evidence="7">HlyD family secretion protein</fullName>
    </submittedName>
</protein>
<comment type="subcellular location">
    <subcellularLocation>
        <location evidence="1">Cell envelope</location>
    </subcellularLocation>
</comment>
<feature type="chain" id="PRO_5009268150" evidence="4">
    <location>
        <begin position="19"/>
        <end position="453"/>
    </location>
</feature>
<keyword evidence="3" id="KW-0175">Coiled coil</keyword>
<dbReference type="GO" id="GO:0016020">
    <property type="term" value="C:membrane"/>
    <property type="evidence" value="ECO:0007669"/>
    <property type="project" value="InterPro"/>
</dbReference>
<evidence type="ECO:0000256" key="3">
    <source>
        <dbReference type="ARBA" id="ARBA00023054"/>
    </source>
</evidence>
<dbReference type="PANTHER" id="PTHR32347">
    <property type="entry name" value="EFFLUX SYSTEM COMPONENT YKNX-RELATED"/>
    <property type="match status" value="1"/>
</dbReference>
<sequence>MKILLVNSLILSSVVAWPATSWWHAPNTGTMLASLPGIASSEPDYVTSSVKVEDVVKTIMATGALIPSLNVEVGSVLSGQIAKLKVDFNDKIVKGQVLAELDPRTFELAVASSQAALEGARADLRAAEVRLERSRIQAKQTILERSMLATRVDRAKVAFDVADREYKRKQWLLERNAAPATEVQDSQSRLDAANAALRESQVIFDNQANAIDAANADIKRAMADIGGLRASVDKASAQLQTALTELDRTKIKSPVDGVIVGRSITEGQTLATGLEAKTLFTIAGDLSHMEINARVDESDIAKIKVGQNATFTVDSFPGRTFEATVRQIRMAPQVLQNVVTYTVVLTTENPDYALLPGMTVLAKIVTERTPASMTVPLAALRFRPQAEAAATSDKNARQASLWVLRSGHQPRRISVVRGDDNGTNVAIKSDELQAADRIVIGENAQGSDKDVVR</sequence>
<dbReference type="Gene3D" id="2.40.50.100">
    <property type="match status" value="2"/>
</dbReference>
<proteinExistence type="inferred from homology"/>
<dbReference type="Pfam" id="PF25917">
    <property type="entry name" value="BSH_RND"/>
    <property type="match status" value="1"/>
</dbReference>
<evidence type="ECO:0000256" key="1">
    <source>
        <dbReference type="ARBA" id="ARBA00004196"/>
    </source>
</evidence>
<feature type="domain" description="Multidrug resistance protein MdtA-like barrel-sandwich hybrid" evidence="5">
    <location>
        <begin position="71"/>
        <end position="277"/>
    </location>
</feature>
<dbReference type="AlphaFoldDB" id="A0A1H1ZW43"/>
<dbReference type="GO" id="GO:0022857">
    <property type="term" value="F:transmembrane transporter activity"/>
    <property type="evidence" value="ECO:0007669"/>
    <property type="project" value="InterPro"/>
</dbReference>
<dbReference type="RefSeq" id="WP_146689699.1">
    <property type="nucleotide sequence ID" value="NZ_LT629750.1"/>
</dbReference>